<proteinExistence type="predicted"/>
<dbReference type="Proteomes" id="UP000321234">
    <property type="component" value="Unassembled WGS sequence"/>
</dbReference>
<sequence>MSLTGDEATERRCRALAASVKLPQPFTVPGLLESVAQMTGKRVISAPPPSMGLTVSGCTEHLGDAFRVQHPDGDDTWSLLVTCHEVGHILADHLLPPGPAVRRKHESSTELSHFSEHPWLDYACRSDCSDQNEREAETFAALLVSRITEQINEEQRWVTRKAVTPTQRRVIGRFEDILGGRTRGDG</sequence>
<reference evidence="1 2" key="1">
    <citation type="submission" date="2019-07" db="EMBL/GenBank/DDBJ databases">
        <title>Quadrisphaera sp. strain DD2A genome sequencing and assembly.</title>
        <authorList>
            <person name="Kim I."/>
        </authorList>
    </citation>
    <scope>NUCLEOTIDE SEQUENCE [LARGE SCALE GENOMIC DNA]</scope>
    <source>
        <strain evidence="1 2">DD2A</strain>
    </source>
</reference>
<dbReference type="OrthoDB" id="4144896at2"/>
<dbReference type="EMBL" id="VKAC01000014">
    <property type="protein sequence ID" value="TXR52473.1"/>
    <property type="molecule type" value="Genomic_DNA"/>
</dbReference>
<comment type="caution">
    <text evidence="1">The sequence shown here is derived from an EMBL/GenBank/DDBJ whole genome shotgun (WGS) entry which is preliminary data.</text>
</comment>
<keyword evidence="2" id="KW-1185">Reference proteome</keyword>
<protein>
    <recommendedName>
        <fullName evidence="3">IrrE N-terminal-like domain-containing protein</fullName>
    </recommendedName>
</protein>
<name>A0A5C8Z5C7_9ACTN</name>
<evidence type="ECO:0000313" key="1">
    <source>
        <dbReference type="EMBL" id="TXR52473.1"/>
    </source>
</evidence>
<evidence type="ECO:0000313" key="2">
    <source>
        <dbReference type="Proteomes" id="UP000321234"/>
    </source>
</evidence>
<organism evidence="1 2">
    <name type="scientific">Quadrisphaera setariae</name>
    <dbReference type="NCBI Taxonomy" id="2593304"/>
    <lineage>
        <taxon>Bacteria</taxon>
        <taxon>Bacillati</taxon>
        <taxon>Actinomycetota</taxon>
        <taxon>Actinomycetes</taxon>
        <taxon>Kineosporiales</taxon>
        <taxon>Kineosporiaceae</taxon>
        <taxon>Quadrisphaera</taxon>
    </lineage>
</organism>
<gene>
    <name evidence="1" type="ORF">FMM08_19985</name>
</gene>
<dbReference type="RefSeq" id="WP_139713863.1">
    <property type="nucleotide sequence ID" value="NZ_VKAC01000014.1"/>
</dbReference>
<dbReference type="AlphaFoldDB" id="A0A5C8Z5C7"/>
<accession>A0A5C8Z5C7</accession>
<evidence type="ECO:0008006" key="3">
    <source>
        <dbReference type="Google" id="ProtNLM"/>
    </source>
</evidence>